<feature type="domain" description="Glycosyl transferase family 28 C-terminal" evidence="1">
    <location>
        <begin position="251"/>
        <end position="312"/>
    </location>
</feature>
<dbReference type="SUPFAM" id="SSF53756">
    <property type="entry name" value="UDP-Glycosyltransferase/glycogen phosphorylase"/>
    <property type="match status" value="1"/>
</dbReference>
<dbReference type="Pfam" id="PF04101">
    <property type="entry name" value="Glyco_tran_28_C"/>
    <property type="match status" value="1"/>
</dbReference>
<dbReference type="EMBL" id="JACCBM010000001">
    <property type="protein sequence ID" value="NYD68895.1"/>
    <property type="molecule type" value="Genomic_DNA"/>
</dbReference>
<keyword evidence="3" id="KW-1185">Reference proteome</keyword>
<keyword evidence="2" id="KW-0808">Transferase</keyword>
<dbReference type="PANTHER" id="PTHR21015:SF22">
    <property type="entry name" value="GLYCOSYLTRANSFERASE"/>
    <property type="match status" value="1"/>
</dbReference>
<dbReference type="RefSeq" id="WP_179546327.1">
    <property type="nucleotide sequence ID" value="NZ_BSEW01000001.1"/>
</dbReference>
<gene>
    <name evidence="2" type="ORF">BJ984_000053</name>
</gene>
<name>A0A852SJQ4_9MICO</name>
<proteinExistence type="predicted"/>
<dbReference type="InterPro" id="IPR007235">
    <property type="entry name" value="Glyco_trans_28_C"/>
</dbReference>
<sequence length="333" mass="37093">MEFFAEALHPSSPGDPTWGDRLSQALDSLRGKKLLLAASTGGHLSQLHRLAELMEPADDSLWVTFDKPQSRSMLADQRHRFIPYIAPRDARRVLGGAKTFREILAEEEFDAVVSTGAAIALSSHLVAQHRGLRTIYIESVSRFDGPSLTGRILQRVPRIERYCQHPGYDARKWKQEFSVLDAYASDPTWKPTQPPRSIFVTLGTIHPYRFDRLVDRLVSVAPPETRFTWQLGSTARTDLPGDVHIEMSSTAFEAAATESDLVITHAGVGTIMGLLDMRRPTLVVPRRRGYREHVDDHQLQITREVSQRGLAVAAEVDQIGTGTLTAALAKKVL</sequence>
<reference evidence="2 3" key="1">
    <citation type="submission" date="2020-07" db="EMBL/GenBank/DDBJ databases">
        <title>Sequencing the genomes of 1000 actinobacteria strains.</title>
        <authorList>
            <person name="Klenk H.-P."/>
        </authorList>
    </citation>
    <scope>NUCLEOTIDE SEQUENCE [LARGE SCALE GENOMIC DNA]</scope>
    <source>
        <strain evidence="2 3">DSM 26474</strain>
    </source>
</reference>
<protein>
    <submittedName>
        <fullName evidence="2">UDP-N-acetylglucosamine transferase subunit ALG13</fullName>
    </submittedName>
</protein>
<dbReference type="Gene3D" id="3.40.50.2000">
    <property type="entry name" value="Glycogen Phosphorylase B"/>
    <property type="match status" value="2"/>
</dbReference>
<evidence type="ECO:0000259" key="1">
    <source>
        <dbReference type="Pfam" id="PF04101"/>
    </source>
</evidence>
<evidence type="ECO:0000313" key="2">
    <source>
        <dbReference type="EMBL" id="NYD68895.1"/>
    </source>
</evidence>
<dbReference type="GO" id="GO:0016758">
    <property type="term" value="F:hexosyltransferase activity"/>
    <property type="evidence" value="ECO:0007669"/>
    <property type="project" value="InterPro"/>
</dbReference>
<organism evidence="2 3">
    <name type="scientific">Herbiconiux flava</name>
    <dbReference type="NCBI Taxonomy" id="881268"/>
    <lineage>
        <taxon>Bacteria</taxon>
        <taxon>Bacillati</taxon>
        <taxon>Actinomycetota</taxon>
        <taxon>Actinomycetes</taxon>
        <taxon>Micrococcales</taxon>
        <taxon>Microbacteriaceae</taxon>
        <taxon>Herbiconiux</taxon>
    </lineage>
</organism>
<dbReference type="Proteomes" id="UP000549913">
    <property type="component" value="Unassembled WGS sequence"/>
</dbReference>
<dbReference type="AlphaFoldDB" id="A0A852SJQ4"/>
<dbReference type="PANTHER" id="PTHR21015">
    <property type="entry name" value="UDP-N-ACETYLGLUCOSAMINE--N-ACETYLMURAMYL-(PENTAPEPTIDE) PYROPHOSPHORYL-UNDECAPRENOL N-ACETYLGLUCOSAMINE TRANSFERASE 1"/>
    <property type="match status" value="1"/>
</dbReference>
<evidence type="ECO:0000313" key="3">
    <source>
        <dbReference type="Proteomes" id="UP000549913"/>
    </source>
</evidence>
<accession>A0A852SJQ4</accession>
<comment type="caution">
    <text evidence="2">The sequence shown here is derived from an EMBL/GenBank/DDBJ whole genome shotgun (WGS) entry which is preliminary data.</text>
</comment>